<keyword evidence="2" id="KW-1185">Reference proteome</keyword>
<evidence type="ECO:0000313" key="2">
    <source>
        <dbReference type="Proteomes" id="UP000198211"/>
    </source>
</evidence>
<evidence type="ECO:0000313" key="1">
    <source>
        <dbReference type="EMBL" id="OWZ12748.1"/>
    </source>
</evidence>
<gene>
    <name evidence="1" type="ORF">PHMEG_00014043</name>
</gene>
<accession>A0A225W6B6</accession>
<proteinExistence type="predicted"/>
<dbReference type="Proteomes" id="UP000198211">
    <property type="component" value="Unassembled WGS sequence"/>
</dbReference>
<dbReference type="OrthoDB" id="127352at2759"/>
<dbReference type="EMBL" id="NBNE01001764">
    <property type="protein sequence ID" value="OWZ12748.1"/>
    <property type="molecule type" value="Genomic_DNA"/>
</dbReference>
<name>A0A225W6B6_9STRA</name>
<reference evidence="2" key="1">
    <citation type="submission" date="2017-03" db="EMBL/GenBank/DDBJ databases">
        <title>Phytopthora megakarya and P. palmivora, two closely related causual agents of cacao black pod achieved similar genome size and gene model numbers by different mechanisms.</title>
        <authorList>
            <person name="Ali S."/>
            <person name="Shao J."/>
            <person name="Larry D.J."/>
            <person name="Kronmiller B."/>
            <person name="Shen D."/>
            <person name="Strem M.D."/>
            <person name="Melnick R.L."/>
            <person name="Guiltinan M.J."/>
            <person name="Tyler B.M."/>
            <person name="Meinhardt L.W."/>
            <person name="Bailey B.A."/>
        </authorList>
    </citation>
    <scope>NUCLEOTIDE SEQUENCE [LARGE SCALE GENOMIC DNA]</scope>
    <source>
        <strain evidence="2">zdho120</strain>
    </source>
</reference>
<dbReference type="AlphaFoldDB" id="A0A225W6B6"/>
<comment type="caution">
    <text evidence="1">The sequence shown here is derived from an EMBL/GenBank/DDBJ whole genome shotgun (WGS) entry which is preliminary data.</text>
</comment>
<organism evidence="1 2">
    <name type="scientific">Phytophthora megakarya</name>
    <dbReference type="NCBI Taxonomy" id="4795"/>
    <lineage>
        <taxon>Eukaryota</taxon>
        <taxon>Sar</taxon>
        <taxon>Stramenopiles</taxon>
        <taxon>Oomycota</taxon>
        <taxon>Peronosporomycetes</taxon>
        <taxon>Peronosporales</taxon>
        <taxon>Peronosporaceae</taxon>
        <taxon>Phytophthora</taxon>
    </lineage>
</organism>
<protein>
    <submittedName>
        <fullName evidence="1">Transposase</fullName>
    </submittedName>
</protein>
<sequence>MYSADAARPHLCQQENWTCWQKYHYFYLPKKVFTVDGNLRRKSLICIAQQQIMSKPGTSISDS</sequence>